<keyword evidence="2" id="KW-1185">Reference proteome</keyword>
<name>A0AA40CPB3_9PEZI</name>
<protein>
    <submittedName>
        <fullName evidence="1">Uncharacterized protein</fullName>
    </submittedName>
</protein>
<gene>
    <name evidence="1" type="ORF">B0T16DRAFT_418028</name>
</gene>
<dbReference type="AlphaFoldDB" id="A0AA40CPB3"/>
<organism evidence="1 2">
    <name type="scientific">Cercophora newfieldiana</name>
    <dbReference type="NCBI Taxonomy" id="92897"/>
    <lineage>
        <taxon>Eukaryota</taxon>
        <taxon>Fungi</taxon>
        <taxon>Dikarya</taxon>
        <taxon>Ascomycota</taxon>
        <taxon>Pezizomycotina</taxon>
        <taxon>Sordariomycetes</taxon>
        <taxon>Sordariomycetidae</taxon>
        <taxon>Sordariales</taxon>
        <taxon>Lasiosphaeriaceae</taxon>
        <taxon>Cercophora</taxon>
    </lineage>
</organism>
<evidence type="ECO:0000313" key="2">
    <source>
        <dbReference type="Proteomes" id="UP001174936"/>
    </source>
</evidence>
<sequence length="340" mass="39731">MPAAALPAELWVNIFNQLSDENDELNTNIFNVTHPTLSNPTLADEHGPFDGRVVELPLTQYEALWNQPGRVPKHRAAQTKTSSGLRTAALQYGSFLFGGSDYSPHGGVYFRYDSDILFLDVSFWEHHFYHRHKCIKNYRKQKAKWERAPPATRGPPLKKRDYIPTILPALTDTQRRSILHIGLPHRWLWSEARYSPVLEETYKYFPNIQYVWIYKQNYGKRPKGVARDTHLAVERLSVGEKHNLNIRKHWPIVEDPTTHRMNRGWEEVAVTLKRTNELKYPNQWLRDPDVPPKAIRYRRLTAYRPGYPWGDEKPPPAMLEMMDYLDADTELDIDTDCPDD</sequence>
<dbReference type="EMBL" id="JAULSV010000005">
    <property type="protein sequence ID" value="KAK0644648.1"/>
    <property type="molecule type" value="Genomic_DNA"/>
</dbReference>
<comment type="caution">
    <text evidence="1">The sequence shown here is derived from an EMBL/GenBank/DDBJ whole genome shotgun (WGS) entry which is preliminary data.</text>
</comment>
<reference evidence="1" key="1">
    <citation type="submission" date="2023-06" db="EMBL/GenBank/DDBJ databases">
        <title>Genome-scale phylogeny and comparative genomics of the fungal order Sordariales.</title>
        <authorList>
            <consortium name="Lawrence Berkeley National Laboratory"/>
            <person name="Hensen N."/>
            <person name="Bonometti L."/>
            <person name="Westerberg I."/>
            <person name="Brannstrom I.O."/>
            <person name="Guillou S."/>
            <person name="Cros-Aarteil S."/>
            <person name="Calhoun S."/>
            <person name="Haridas S."/>
            <person name="Kuo A."/>
            <person name="Mondo S."/>
            <person name="Pangilinan J."/>
            <person name="Riley R."/>
            <person name="Labutti K."/>
            <person name="Andreopoulos B."/>
            <person name="Lipzen A."/>
            <person name="Chen C."/>
            <person name="Yanf M."/>
            <person name="Daum C."/>
            <person name="Ng V."/>
            <person name="Clum A."/>
            <person name="Steindorff A."/>
            <person name="Ohm R."/>
            <person name="Martin F."/>
            <person name="Silar P."/>
            <person name="Natvig D."/>
            <person name="Lalanne C."/>
            <person name="Gautier V."/>
            <person name="Ament-Velasquez S.L."/>
            <person name="Kruys A."/>
            <person name="Hutchinson M.I."/>
            <person name="Powell A.J."/>
            <person name="Barry K."/>
            <person name="Miller A.N."/>
            <person name="Grigoriev I.V."/>
            <person name="Debuchy R."/>
            <person name="Gladieux P."/>
            <person name="Thoren M.H."/>
            <person name="Johannesson H."/>
        </authorList>
    </citation>
    <scope>NUCLEOTIDE SEQUENCE</scope>
    <source>
        <strain evidence="1">SMH2532-1</strain>
    </source>
</reference>
<accession>A0AA40CPB3</accession>
<proteinExistence type="predicted"/>
<dbReference type="Proteomes" id="UP001174936">
    <property type="component" value="Unassembled WGS sequence"/>
</dbReference>
<evidence type="ECO:0000313" key="1">
    <source>
        <dbReference type="EMBL" id="KAK0644648.1"/>
    </source>
</evidence>